<organism evidence="4 5">
    <name type="scientific">Tupaia chinensis</name>
    <name type="common">Chinese tree shrew</name>
    <name type="synonym">Tupaia belangeri chinensis</name>
    <dbReference type="NCBI Taxonomy" id="246437"/>
    <lineage>
        <taxon>Eukaryota</taxon>
        <taxon>Metazoa</taxon>
        <taxon>Chordata</taxon>
        <taxon>Craniata</taxon>
        <taxon>Vertebrata</taxon>
        <taxon>Euteleostomi</taxon>
        <taxon>Mammalia</taxon>
        <taxon>Eutheria</taxon>
        <taxon>Euarchontoglires</taxon>
        <taxon>Scandentia</taxon>
        <taxon>Tupaiidae</taxon>
        <taxon>Tupaia</taxon>
    </lineage>
</organism>
<feature type="region of interest" description="Disordered" evidence="2">
    <location>
        <begin position="217"/>
        <end position="344"/>
    </location>
</feature>
<gene>
    <name evidence="4" type="ORF">TREES_T100012655</name>
</gene>
<dbReference type="Proteomes" id="UP000011518">
    <property type="component" value="Unassembled WGS sequence"/>
</dbReference>
<sequence length="446" mass="48166">MSLEEGLSRAMQEWHHTSNFDRMKYYEMAAKFMEFEAEEEMQIQQLQELNGSQYLPPVAPPKPDPPGLLIPEVVQEPGCSVPKKACPEATPSHLSPSRAPKRPDPKGPKWIPPEAEQEYVNIMKGLLGHSGQWAQDAVQPGQEDGAFPDLGLLSYMEELCSQEDFITKVEAVLHPQFLAELLSPQPEMDLLALMKELEQEERLTPDQLVEKRLRALKEDRGEEAAPGPGEPVLGPSISKSANGRDAERDVHDLQEEISLETSPKAAQDPERHDGRDADLLWPKDTDIFPGHVGPHPMSTAGPASSPQGHGLSPPCPGTRGASGGVGTSPVRGMRWPADGSSEDEEQLPSLAFLMTSPHSLLPWVPALSPASTSGLLRPGGRRPRGATKARSAQRRGLSSAAHLPSKAKKQDVIGGPIPTKKLKLSPEFGVSGGQALALGLTGPSQL</sequence>
<evidence type="ECO:0000259" key="3">
    <source>
        <dbReference type="Pfam" id="PF12881"/>
    </source>
</evidence>
<dbReference type="Pfam" id="PF12881">
    <property type="entry name" value="NUT"/>
    <property type="match status" value="1"/>
</dbReference>
<feature type="compositionally biased region" description="Basic and acidic residues" evidence="2">
    <location>
        <begin position="267"/>
        <end position="286"/>
    </location>
</feature>
<name>L8Y7A6_TUPCH</name>
<evidence type="ECO:0000256" key="1">
    <source>
        <dbReference type="ARBA" id="ARBA00010586"/>
    </source>
</evidence>
<feature type="compositionally biased region" description="Basic and acidic residues" evidence="2">
    <location>
        <begin position="242"/>
        <end position="254"/>
    </location>
</feature>
<dbReference type="AlphaFoldDB" id="L8Y7A6"/>
<feature type="region of interest" description="Disordered" evidence="2">
    <location>
        <begin position="47"/>
        <end position="112"/>
    </location>
</feature>
<reference evidence="5" key="1">
    <citation type="submission" date="2012-07" db="EMBL/GenBank/DDBJ databases">
        <title>Genome of the Chinese tree shrew, a rising model animal genetically related to primates.</title>
        <authorList>
            <person name="Zhang G."/>
            <person name="Fan Y."/>
            <person name="Yao Y."/>
            <person name="Huang Z."/>
        </authorList>
    </citation>
    <scope>NUCLEOTIDE SEQUENCE [LARGE SCALE GENOMIC DNA]</scope>
</reference>
<dbReference type="PANTHER" id="PTHR22879:SF14">
    <property type="entry name" value="NUT FAMILY MEMBER 2A-RELATED"/>
    <property type="match status" value="1"/>
</dbReference>
<dbReference type="InParanoid" id="L8Y7A6"/>
<evidence type="ECO:0000256" key="2">
    <source>
        <dbReference type="SAM" id="MobiDB-lite"/>
    </source>
</evidence>
<dbReference type="PANTHER" id="PTHR22879">
    <property type="entry name" value="NUT FAMILY MEMBER 1"/>
    <property type="match status" value="1"/>
</dbReference>
<feature type="compositionally biased region" description="Pro residues" evidence="2">
    <location>
        <begin position="57"/>
        <end position="68"/>
    </location>
</feature>
<evidence type="ECO:0000313" key="5">
    <source>
        <dbReference type="Proteomes" id="UP000011518"/>
    </source>
</evidence>
<accession>L8Y7A6</accession>
<dbReference type="STRING" id="246437.L8Y7A6"/>
<dbReference type="InterPro" id="IPR024309">
    <property type="entry name" value="NUT_N"/>
</dbReference>
<dbReference type="eggNOG" id="ENOG502RU0F">
    <property type="taxonomic scope" value="Eukaryota"/>
</dbReference>
<keyword evidence="5" id="KW-1185">Reference proteome</keyword>
<evidence type="ECO:0000313" key="4">
    <source>
        <dbReference type="EMBL" id="ELV10949.1"/>
    </source>
</evidence>
<proteinExistence type="inferred from homology"/>
<comment type="similarity">
    <text evidence="1">Belongs to the NUT family.</text>
</comment>
<feature type="domain" description="Nuclear Testis protein N-terminal" evidence="3">
    <location>
        <begin position="1"/>
        <end position="445"/>
    </location>
</feature>
<dbReference type="EMBL" id="KB366247">
    <property type="protein sequence ID" value="ELV10949.1"/>
    <property type="molecule type" value="Genomic_DNA"/>
</dbReference>
<feature type="compositionally biased region" description="Basic residues" evidence="2">
    <location>
        <begin position="379"/>
        <end position="393"/>
    </location>
</feature>
<dbReference type="InterPro" id="IPR024310">
    <property type="entry name" value="NUT"/>
</dbReference>
<feature type="region of interest" description="Disordered" evidence="2">
    <location>
        <begin position="369"/>
        <end position="418"/>
    </location>
</feature>
<reference evidence="5" key="2">
    <citation type="journal article" date="2013" name="Nat. Commun.">
        <title>Genome of the Chinese tree shrew.</title>
        <authorList>
            <person name="Fan Y."/>
            <person name="Huang Z.Y."/>
            <person name="Cao C.C."/>
            <person name="Chen C.S."/>
            <person name="Chen Y.X."/>
            <person name="Fan D.D."/>
            <person name="He J."/>
            <person name="Hou H.L."/>
            <person name="Hu L."/>
            <person name="Hu X.T."/>
            <person name="Jiang X.T."/>
            <person name="Lai R."/>
            <person name="Lang Y.S."/>
            <person name="Liang B."/>
            <person name="Liao S.G."/>
            <person name="Mu D."/>
            <person name="Ma Y.Y."/>
            <person name="Niu Y.Y."/>
            <person name="Sun X.Q."/>
            <person name="Xia J.Q."/>
            <person name="Xiao J."/>
            <person name="Xiong Z.Q."/>
            <person name="Xu L."/>
            <person name="Yang L."/>
            <person name="Zhang Y."/>
            <person name="Zhao W."/>
            <person name="Zhao X.D."/>
            <person name="Zheng Y.T."/>
            <person name="Zhou J.M."/>
            <person name="Zhu Y.B."/>
            <person name="Zhang G.J."/>
            <person name="Wang J."/>
            <person name="Yao Y.G."/>
        </authorList>
    </citation>
    <scope>NUCLEOTIDE SEQUENCE [LARGE SCALE GENOMIC DNA]</scope>
</reference>
<protein>
    <submittedName>
        <fullName evidence="4">Protein FAM22E</fullName>
    </submittedName>
</protein>